<gene>
    <name evidence="3" type="ORF">CNF02_12715</name>
</gene>
<proteinExistence type="predicted"/>
<dbReference type="PANTHER" id="PTHR11820">
    <property type="entry name" value="ACYLPYRUVASE"/>
    <property type="match status" value="1"/>
</dbReference>
<dbReference type="AlphaFoldDB" id="A0A2A5W7E1"/>
<dbReference type="InterPro" id="IPR036663">
    <property type="entry name" value="Fumarylacetoacetase_C_sf"/>
</dbReference>
<name>A0A2A5W7E1_9GAMM</name>
<dbReference type="Pfam" id="PF01557">
    <property type="entry name" value="FAA_hydrolase"/>
    <property type="match status" value="1"/>
</dbReference>
<keyword evidence="1" id="KW-0479">Metal-binding</keyword>
<evidence type="ECO:0000313" key="3">
    <source>
        <dbReference type="EMBL" id="PDH32224.1"/>
    </source>
</evidence>
<dbReference type="PANTHER" id="PTHR11820:SF90">
    <property type="entry name" value="FLUTATHIONE S-TRANSFERASE"/>
    <property type="match status" value="1"/>
</dbReference>
<evidence type="ECO:0000313" key="4">
    <source>
        <dbReference type="Proteomes" id="UP000219329"/>
    </source>
</evidence>
<reference evidence="3 4" key="1">
    <citation type="submission" date="2017-08" db="EMBL/GenBank/DDBJ databases">
        <title>Fine stratification of microbial communities through a metagenomic profile of the photic zone.</title>
        <authorList>
            <person name="Haro-Moreno J.M."/>
            <person name="Lopez-Perez M."/>
            <person name="De La Torre J."/>
            <person name="Picazo A."/>
            <person name="Camacho A."/>
            <person name="Rodriguez-Valera F."/>
        </authorList>
    </citation>
    <scope>NUCLEOTIDE SEQUENCE [LARGE SCALE GENOMIC DNA]</scope>
    <source>
        <strain evidence="3">MED-G28</strain>
    </source>
</reference>
<dbReference type="Gene3D" id="3.90.850.10">
    <property type="entry name" value="Fumarylacetoacetase-like, C-terminal domain"/>
    <property type="match status" value="1"/>
</dbReference>
<dbReference type="GO" id="GO:0046872">
    <property type="term" value="F:metal ion binding"/>
    <property type="evidence" value="ECO:0007669"/>
    <property type="project" value="UniProtKB-KW"/>
</dbReference>
<dbReference type="SUPFAM" id="SSF56529">
    <property type="entry name" value="FAH"/>
    <property type="match status" value="1"/>
</dbReference>
<dbReference type="EMBL" id="NTJZ01000020">
    <property type="protein sequence ID" value="PDH32224.1"/>
    <property type="molecule type" value="Genomic_DNA"/>
</dbReference>
<organism evidence="3 4">
    <name type="scientific">OM182 bacterium MED-G28</name>
    <dbReference type="NCBI Taxonomy" id="1986256"/>
    <lineage>
        <taxon>Bacteria</taxon>
        <taxon>Pseudomonadati</taxon>
        <taxon>Pseudomonadota</taxon>
        <taxon>Gammaproteobacteria</taxon>
        <taxon>OMG group</taxon>
        <taxon>OM182 clade</taxon>
    </lineage>
</organism>
<comment type="caution">
    <text evidence="3">The sequence shown here is derived from an EMBL/GenBank/DDBJ whole genome shotgun (WGS) entry which is preliminary data.</text>
</comment>
<accession>A0A2A5W7E1</accession>
<dbReference type="Proteomes" id="UP000219329">
    <property type="component" value="Unassembled WGS sequence"/>
</dbReference>
<feature type="domain" description="Fumarylacetoacetase-like C-terminal" evidence="2">
    <location>
        <begin position="27"/>
        <end position="224"/>
    </location>
</feature>
<sequence>MTYVFPPAPIPSVPIKGSRQLFAVNRIYCVGQNYGDHVREMGGDPKASPPVFFSKPANSVVTENQNVNYALATDNLHYEVELVVALGTGGSNIAFEEAMACVYGYAVGIDLTRRDLQNAAKQDGKPWDIAKGFDKSAPISAITPCGVEKQLGNARITLSLNGETKQDSSLNEMIWSVAEIIAELSRFFELKAGDLLFTGTPSGVSGVKVGDHIEAEIAGVGEIAFSMVEK</sequence>
<evidence type="ECO:0000259" key="2">
    <source>
        <dbReference type="Pfam" id="PF01557"/>
    </source>
</evidence>
<dbReference type="InterPro" id="IPR011234">
    <property type="entry name" value="Fumarylacetoacetase-like_C"/>
</dbReference>
<evidence type="ECO:0000256" key="1">
    <source>
        <dbReference type="ARBA" id="ARBA00022723"/>
    </source>
</evidence>
<dbReference type="GO" id="GO:0018773">
    <property type="term" value="F:acetylpyruvate hydrolase activity"/>
    <property type="evidence" value="ECO:0007669"/>
    <property type="project" value="TreeGrafter"/>
</dbReference>
<protein>
    <recommendedName>
        <fullName evidence="2">Fumarylacetoacetase-like C-terminal domain-containing protein</fullName>
    </recommendedName>
</protein>